<protein>
    <submittedName>
        <fullName evidence="1">Uncharacterized protein</fullName>
    </submittedName>
</protein>
<keyword evidence="2" id="KW-1185">Reference proteome</keyword>
<name>A0ABQ0Q8M6_9PROT</name>
<reference evidence="1" key="1">
    <citation type="submission" date="2013-04" db="EMBL/GenBank/DDBJ databases">
        <title>The genome sequencing project of 58 acetic acid bacteria.</title>
        <authorList>
            <person name="Okamoto-Kainuma A."/>
            <person name="Ishikawa M."/>
            <person name="Umino S."/>
            <person name="Koizumi Y."/>
            <person name="Shiwa Y."/>
            <person name="Yoshikawa H."/>
            <person name="Matsutani M."/>
            <person name="Matsushita K."/>
        </authorList>
    </citation>
    <scope>NUCLEOTIDE SEQUENCE</scope>
    <source>
        <strain evidence="1">NRIC 0228</strain>
    </source>
</reference>
<evidence type="ECO:0000313" key="1">
    <source>
        <dbReference type="EMBL" id="GBR09026.1"/>
    </source>
</evidence>
<accession>A0ABQ0Q8M6</accession>
<comment type="caution">
    <text evidence="1">The sequence shown here is derived from an EMBL/GenBank/DDBJ whole genome shotgun (WGS) entry which is preliminary data.</text>
</comment>
<organism evidence="1 2">
    <name type="scientific">Gluconobacter frateurii NRIC 0228</name>
    <dbReference type="NCBI Taxonomy" id="1307946"/>
    <lineage>
        <taxon>Bacteria</taxon>
        <taxon>Pseudomonadati</taxon>
        <taxon>Pseudomonadota</taxon>
        <taxon>Alphaproteobacteria</taxon>
        <taxon>Acetobacterales</taxon>
        <taxon>Acetobacteraceae</taxon>
        <taxon>Gluconobacter</taxon>
    </lineage>
</organism>
<gene>
    <name evidence="1" type="ORF">AA0228_0535</name>
</gene>
<sequence>MERGQKICCLPCCEKHYIGYAKALILPENAEEKRLSLMSAQCIFRVGKKQGAMRNVSDHTLGI</sequence>
<dbReference type="Proteomes" id="UP001061070">
    <property type="component" value="Unassembled WGS sequence"/>
</dbReference>
<proteinExistence type="predicted"/>
<evidence type="ECO:0000313" key="2">
    <source>
        <dbReference type="Proteomes" id="UP001061070"/>
    </source>
</evidence>
<dbReference type="EMBL" id="BAQW01000003">
    <property type="protein sequence ID" value="GBR09026.1"/>
    <property type="molecule type" value="Genomic_DNA"/>
</dbReference>